<dbReference type="AlphaFoldDB" id="A0A9J6QVJ6"/>
<organism evidence="1 2">
    <name type="scientific">Hominibacterium faecale</name>
    <dbReference type="NCBI Taxonomy" id="2839743"/>
    <lineage>
        <taxon>Bacteria</taxon>
        <taxon>Bacillati</taxon>
        <taxon>Bacillota</taxon>
        <taxon>Clostridia</taxon>
        <taxon>Peptostreptococcales</taxon>
        <taxon>Anaerovoracaceae</taxon>
        <taxon>Hominibacterium</taxon>
    </lineage>
</organism>
<evidence type="ECO:0000313" key="2">
    <source>
        <dbReference type="Proteomes" id="UP001065549"/>
    </source>
</evidence>
<protein>
    <submittedName>
        <fullName evidence="1">Uncharacterized protein</fullName>
    </submittedName>
</protein>
<dbReference type="RefSeq" id="WP_241360417.1">
    <property type="nucleotide sequence ID" value="NZ_JAOSHN010000003.1"/>
</dbReference>
<name>A0A9J6QVJ6_9FIRM</name>
<accession>A0A9J6QVJ6</accession>
<evidence type="ECO:0000313" key="1">
    <source>
        <dbReference type="EMBL" id="MCU7378150.1"/>
    </source>
</evidence>
<sequence>MNIWTAKGEKVRFLGENGMELELDEAKQNLVVGGEYTVERVNVGRWCSYVHLVEVPDKEFNSVMFENVNTKPEVVCNRDEYITWKGGQL</sequence>
<keyword evidence="2" id="KW-1185">Reference proteome</keyword>
<dbReference type="Proteomes" id="UP001065549">
    <property type="component" value="Unassembled WGS sequence"/>
</dbReference>
<comment type="caution">
    <text evidence="1">The sequence shown here is derived from an EMBL/GenBank/DDBJ whole genome shotgun (WGS) entry which is preliminary data.</text>
</comment>
<gene>
    <name evidence="1" type="ORF">OBO34_07255</name>
</gene>
<reference evidence="1" key="1">
    <citation type="submission" date="2022-09" db="EMBL/GenBank/DDBJ databases">
        <title>Culturomic study of gut microbiota in children with autism spectrum disorder.</title>
        <authorList>
            <person name="Efimov B.A."/>
            <person name="Chaplin A.V."/>
            <person name="Sokolova S.R."/>
            <person name="Pikina A.P."/>
            <person name="Korzhanova M."/>
            <person name="Belova V."/>
            <person name="Korostin D."/>
        </authorList>
    </citation>
    <scope>NUCLEOTIDE SEQUENCE</scope>
    <source>
        <strain evidence="1">ASD5510</strain>
    </source>
</reference>
<proteinExistence type="predicted"/>
<dbReference type="EMBL" id="JAOSHN010000003">
    <property type="protein sequence ID" value="MCU7378150.1"/>
    <property type="molecule type" value="Genomic_DNA"/>
</dbReference>